<evidence type="ECO:0000259" key="1">
    <source>
        <dbReference type="Pfam" id="PF13280"/>
    </source>
</evidence>
<dbReference type="PROSITE" id="PS52050">
    <property type="entry name" value="WYL"/>
    <property type="match status" value="1"/>
</dbReference>
<dbReference type="PANTHER" id="PTHR34580">
    <property type="match status" value="1"/>
</dbReference>
<dbReference type="InterPro" id="IPR026881">
    <property type="entry name" value="WYL_dom"/>
</dbReference>
<proteinExistence type="predicted"/>
<feature type="domain" description="WYL" evidence="1">
    <location>
        <begin position="118"/>
        <end position="181"/>
    </location>
</feature>
<protein>
    <recommendedName>
        <fullName evidence="1">WYL domain-containing protein</fullName>
    </recommendedName>
</protein>
<dbReference type="OrthoDB" id="43316at2"/>
<dbReference type="HOGENOM" id="CLU_041141_6_2_10"/>
<keyword evidence="3" id="KW-1185">Reference proteome</keyword>
<dbReference type="EMBL" id="ADGI01000051">
    <property type="protein sequence ID" value="EGV30555.1"/>
    <property type="molecule type" value="Genomic_DNA"/>
</dbReference>
<dbReference type="PATRIC" id="fig|702438.4.peg.1613"/>
<evidence type="ECO:0000313" key="3">
    <source>
        <dbReference type="Proteomes" id="UP000005141"/>
    </source>
</evidence>
<name>G1WCL3_9BACT</name>
<reference evidence="2 3" key="1">
    <citation type="submission" date="2011-07" db="EMBL/GenBank/DDBJ databases">
        <title>The Genome Sequence of Prevotella oulorum F0390.</title>
        <authorList>
            <consortium name="The Broad Institute Genome Sequencing Platform"/>
            <consortium name="The Broad Institute Genome Sequencing Center for Infectious Disease"/>
            <person name="Earl A."/>
            <person name="Ward D."/>
            <person name="Feldgarden M."/>
            <person name="Gevers D."/>
            <person name="Izard J."/>
            <person name="Ganesan A."/>
            <person name="Baranova O.V."/>
            <person name="Blanton J.M."/>
            <person name="Tanner A.C."/>
            <person name="Dewhirst F.E."/>
            <person name="Young S.K."/>
            <person name="Zeng Q."/>
            <person name="Gargeya S."/>
            <person name="Fitzgerald M."/>
            <person name="Haas B."/>
            <person name="Abouelleil A."/>
            <person name="Alvarado L."/>
            <person name="Arachchi H.M."/>
            <person name="Berlin A."/>
            <person name="Brown A."/>
            <person name="Chapman S.B."/>
            <person name="Chen Z."/>
            <person name="Dunbar C."/>
            <person name="Freedman E."/>
            <person name="Gearin G."/>
            <person name="Gellesch M."/>
            <person name="Goldberg J."/>
            <person name="Griggs A."/>
            <person name="Gujja S."/>
            <person name="Heiman D."/>
            <person name="Howarth C."/>
            <person name="Larson L."/>
            <person name="Lui A."/>
            <person name="MacDonald P.J.P."/>
            <person name="Mehta T."/>
            <person name="Montmayeur A."/>
            <person name="Murphy C."/>
            <person name="Neiman D."/>
            <person name="Pearson M."/>
            <person name="Priest M."/>
            <person name="Roberts A."/>
            <person name="Saif S."/>
            <person name="Shea T."/>
            <person name="Shenoy N."/>
            <person name="Sisk P."/>
            <person name="Stolte C."/>
            <person name="Sykes S."/>
            <person name="Wortman J."/>
            <person name="Nusbaum C."/>
            <person name="Birren B."/>
        </authorList>
    </citation>
    <scope>NUCLEOTIDE SEQUENCE [LARGE SCALE GENOMIC DNA]</scope>
    <source>
        <strain evidence="2 3">F0390</strain>
    </source>
</reference>
<dbReference type="RefSeq" id="WP_004380611.1">
    <property type="nucleotide sequence ID" value="NZ_JH114216.1"/>
</dbReference>
<evidence type="ECO:0000313" key="2">
    <source>
        <dbReference type="EMBL" id="EGV30555.1"/>
    </source>
</evidence>
<dbReference type="eggNOG" id="COG2378">
    <property type="taxonomic scope" value="Bacteria"/>
</dbReference>
<dbReference type="Proteomes" id="UP000005141">
    <property type="component" value="Unassembled WGS sequence"/>
</dbReference>
<accession>G1WCL3</accession>
<sequence length="303" mass="36014">MISKTFNRYIWLLNTLLQQRRLTFEEISYRWKDSYLGDGKPLALRTFHVHREAIAELFGVEVKCDSATYEYYISSPNELRSDRTRQWLLNSFTISNMIEAGRNMKDRILFEDIPYGAEYLQTVIDAMQRGKELQIVYQPFDRQRATYHLQPYAMKVYNQRWYIVGYLNEHEGLRNVALDRTVEMELTDKSFVVPKDFDAEEYYANTVGIFVNEDLKPQKVVLRVYGVHVEYIRSLPLHSSQEEIKTSDGEYSDFLYWLCLTPELITKILSMGEKVEVLEPDILKKEVLKRLFNTINRYLNYQI</sequence>
<dbReference type="GeneID" id="95426166"/>
<dbReference type="Pfam" id="PF13280">
    <property type="entry name" value="WYL"/>
    <property type="match status" value="1"/>
</dbReference>
<organism evidence="2 3">
    <name type="scientific">Segatella oulorum F0390</name>
    <dbReference type="NCBI Taxonomy" id="702438"/>
    <lineage>
        <taxon>Bacteria</taxon>
        <taxon>Pseudomonadati</taxon>
        <taxon>Bacteroidota</taxon>
        <taxon>Bacteroidia</taxon>
        <taxon>Bacteroidales</taxon>
        <taxon>Prevotellaceae</taxon>
        <taxon>Segatella</taxon>
    </lineage>
</organism>
<dbReference type="InterPro" id="IPR051534">
    <property type="entry name" value="CBASS_pafABC_assoc_protein"/>
</dbReference>
<gene>
    <name evidence="2" type="ORF">HMPREF9431_01564</name>
</gene>
<dbReference type="AlphaFoldDB" id="G1WCL3"/>
<dbReference type="PANTHER" id="PTHR34580:SF9">
    <property type="entry name" value="SLL5097 PROTEIN"/>
    <property type="match status" value="1"/>
</dbReference>
<comment type="caution">
    <text evidence="2">The sequence shown here is derived from an EMBL/GenBank/DDBJ whole genome shotgun (WGS) entry which is preliminary data.</text>
</comment>